<dbReference type="GO" id="GO:0004523">
    <property type="term" value="F:RNA-DNA hybrid ribonuclease activity"/>
    <property type="evidence" value="ECO:0007669"/>
    <property type="project" value="UniProtKB-EC"/>
</dbReference>
<evidence type="ECO:0000256" key="5">
    <source>
        <dbReference type="SAM" id="MobiDB-lite"/>
    </source>
</evidence>
<dbReference type="InterPro" id="IPR012337">
    <property type="entry name" value="RNaseH-like_sf"/>
</dbReference>
<accession>A0A5A9PC92</accession>
<dbReference type="InterPro" id="IPR036397">
    <property type="entry name" value="RNaseH_sf"/>
</dbReference>
<dbReference type="InterPro" id="IPR050951">
    <property type="entry name" value="Retrovirus_Pol_polyprotein"/>
</dbReference>
<feature type="coiled-coil region" evidence="4">
    <location>
        <begin position="595"/>
        <end position="622"/>
    </location>
</feature>
<dbReference type="InterPro" id="IPR043502">
    <property type="entry name" value="DNA/RNA_pol_sf"/>
</dbReference>
<dbReference type="SUPFAM" id="SSF53098">
    <property type="entry name" value="Ribonuclease H-like"/>
    <property type="match status" value="1"/>
</dbReference>
<evidence type="ECO:0000313" key="8">
    <source>
        <dbReference type="EMBL" id="KAA0718486.1"/>
    </source>
</evidence>
<dbReference type="Gene3D" id="3.10.10.10">
    <property type="entry name" value="HIV Type 1 Reverse Transcriptase, subunit A, domain 1"/>
    <property type="match status" value="1"/>
</dbReference>
<dbReference type="GO" id="GO:0003676">
    <property type="term" value="F:nucleic acid binding"/>
    <property type="evidence" value="ECO:0007669"/>
    <property type="project" value="InterPro"/>
</dbReference>
<evidence type="ECO:0000256" key="3">
    <source>
        <dbReference type="ARBA" id="ARBA00039658"/>
    </source>
</evidence>
<evidence type="ECO:0000256" key="2">
    <source>
        <dbReference type="ARBA" id="ARBA00012180"/>
    </source>
</evidence>
<organism evidence="8 9">
    <name type="scientific">Triplophysa tibetana</name>
    <dbReference type="NCBI Taxonomy" id="1572043"/>
    <lineage>
        <taxon>Eukaryota</taxon>
        <taxon>Metazoa</taxon>
        <taxon>Chordata</taxon>
        <taxon>Craniata</taxon>
        <taxon>Vertebrata</taxon>
        <taxon>Euteleostomi</taxon>
        <taxon>Actinopterygii</taxon>
        <taxon>Neopterygii</taxon>
        <taxon>Teleostei</taxon>
        <taxon>Ostariophysi</taxon>
        <taxon>Cypriniformes</taxon>
        <taxon>Nemacheilidae</taxon>
        <taxon>Triplophysa</taxon>
    </lineage>
</organism>
<dbReference type="Gene3D" id="3.30.70.270">
    <property type="match status" value="2"/>
</dbReference>
<feature type="domain" description="Integrase catalytic" evidence="7">
    <location>
        <begin position="1001"/>
        <end position="1170"/>
    </location>
</feature>
<dbReference type="Gene3D" id="1.10.340.70">
    <property type="match status" value="1"/>
</dbReference>
<evidence type="ECO:0000256" key="4">
    <source>
        <dbReference type="SAM" id="Coils"/>
    </source>
</evidence>
<keyword evidence="9" id="KW-1185">Reference proteome</keyword>
<feature type="domain" description="Reverse transcriptase" evidence="6">
    <location>
        <begin position="459"/>
        <end position="635"/>
    </location>
</feature>
<proteinExistence type="inferred from homology"/>
<feature type="region of interest" description="Disordered" evidence="5">
    <location>
        <begin position="1237"/>
        <end position="1286"/>
    </location>
</feature>
<dbReference type="Pfam" id="PF17919">
    <property type="entry name" value="RT_RNaseH_2"/>
    <property type="match status" value="1"/>
</dbReference>
<dbReference type="Pfam" id="PF00665">
    <property type="entry name" value="rve"/>
    <property type="match status" value="1"/>
</dbReference>
<dbReference type="EMBL" id="SOYY01000007">
    <property type="protein sequence ID" value="KAA0718486.1"/>
    <property type="molecule type" value="Genomic_DNA"/>
</dbReference>
<dbReference type="PROSITE" id="PS50994">
    <property type="entry name" value="INTEGRASE"/>
    <property type="match status" value="1"/>
</dbReference>
<dbReference type="FunFam" id="3.30.70.270:FF:000026">
    <property type="entry name" value="Transposon Ty3-G Gag-Pol polyprotein"/>
    <property type="match status" value="1"/>
</dbReference>
<dbReference type="Gene3D" id="2.40.70.10">
    <property type="entry name" value="Acid Proteases"/>
    <property type="match status" value="1"/>
</dbReference>
<dbReference type="InterPro" id="IPR021109">
    <property type="entry name" value="Peptidase_aspartic_dom_sf"/>
</dbReference>
<dbReference type="CDD" id="cd05481">
    <property type="entry name" value="retropepsin_like_LTR_1"/>
    <property type="match status" value="1"/>
</dbReference>
<dbReference type="PANTHER" id="PTHR37984">
    <property type="entry name" value="PROTEIN CBG26694"/>
    <property type="match status" value="1"/>
</dbReference>
<evidence type="ECO:0000256" key="1">
    <source>
        <dbReference type="ARBA" id="ARBA00010879"/>
    </source>
</evidence>
<dbReference type="InterPro" id="IPR041577">
    <property type="entry name" value="RT_RNaseH_2"/>
</dbReference>
<feature type="compositionally biased region" description="Basic and acidic residues" evidence="5">
    <location>
        <begin position="1266"/>
        <end position="1278"/>
    </location>
</feature>
<dbReference type="FunFam" id="1.10.340.70:FF:000003">
    <property type="entry name" value="Protein CBG25708"/>
    <property type="match status" value="1"/>
</dbReference>
<dbReference type="FunFam" id="3.30.420.10:FF:000063">
    <property type="entry name" value="Retrovirus-related Pol polyprotein from transposon 297-like Protein"/>
    <property type="match status" value="1"/>
</dbReference>
<sequence length="1308" mass="150923">MAQLQPPSNLCLQGNLAENWKIWIQKFDLFLTASGIAEKSQKVQCATFLHVAGEEAIQVFNTFEFDDDERDKIDVLKQKFKDYCEPRKNLPYIRHIFFTRAQGPSENIDSYVTDLKNKAKDCEFGELHDSLIRDRIVCGIKDDTVRARLLREADLTLAKAVDICRANEITSSQMKALHEEVDMHKIKAVKSKQKIKSMPREMQHDSSENTKCSRCGYKHEQRKCPAYGQTCRLCNKKNHFAKMCRIEHKKPREMHTLEQTEEDDKNMFLGTVEVQKNKLKSIQSLTTETQKDKEKWSEVLKISDMQVKFKLDTGAECNVLSLKIYKMLGITEKLSKSTCKLLTYSGHQMSPLGQKQLTCEYKGEKHKIQFQIVERDAPAILGRSTCQALGMIKRIHDVSVDDDGILEQYEDLFNGLGCMPGYHHIQVDPTVKPVVHAPRKVPVALKEKIIEELNRMEQMNVIARQTDPTDWVSSMVTIVKPDKIRICLDPQDLNKAIKREHYPLFTVEEVVSNMPNAKVFSVLDANQGFWQIKLDEDSSKLCTFNTPIGRYRFLRLPFGISSASEVFQRAVVQMIEDLDGVINIVDDLLVLGETVQEHDARLKKLLQRAREYNLKLNKKKCQIRTSQIKYIGHVLTAEGLKPDEEKVRAVVQLPPPEDKQALQRFLGMLQYLAKFIPNLSEVSAPVRQLLEKDAEWFWGNEQEKSFQKLKALATNAPTLKYYNVNKPLTLSVDASSEGMGAVLLQDQRPVAYGSRALTDCQRRYAQIEKELLAIVYGCEKFHQYVYGREVQVESDHKPLESIFKKPLHQTPLRLQRMLLRLQRYNLKVMYKPGKEMHIADALSRAYLDEHNEDLLEEELEVNCVTPQLPVSEKKLEEFRKTTAEDLEMQKLKGYILKGWPTEKSSVHKDIHKYWTFKEEISYASGLMFKASKLIIPSRMRKEMLDKIHESHLGMVKSKERARDIIYWPGMSVEIEKMISQCATCNTHRNSHAKEPLIPHALPERPWAKVGTDLFQHNGSEYLMCVDYYSKFPEIAKLNDTTSKSVILALKSMFSRHGIADVVISDNGPQYASQEFKRFAENWEFEHKTSSPRYAQSNGQAERMIQTIKRMLTKSQSENGEPYIALLEYRNTPLDGIGMSPAQLLMGRRLKTKLPTSSKLLTPKGSKKVQEQLKQRQLKQKMYYDKNTKQLPEISPGDKVRVQQGQIWNPATILRKHDLPRSYVLRTSDGKIYRRNRKHLLKTKEQEFPSTNDKDDFDTESNASATLEREINPDTHQECSTDGQIKPNIITRSGREVKIPSRFRDYKIH</sequence>
<dbReference type="Pfam" id="PF00078">
    <property type="entry name" value="RVT_1"/>
    <property type="match status" value="1"/>
</dbReference>
<feature type="compositionally biased region" description="Basic and acidic residues" evidence="5">
    <location>
        <begin position="198"/>
        <end position="208"/>
    </location>
</feature>
<dbReference type="InterPro" id="IPR041588">
    <property type="entry name" value="Integrase_H2C2"/>
</dbReference>
<dbReference type="InterPro" id="IPR043128">
    <property type="entry name" value="Rev_trsase/Diguanyl_cyclase"/>
</dbReference>
<dbReference type="CDD" id="cd09274">
    <property type="entry name" value="RNase_HI_RT_Ty3"/>
    <property type="match status" value="1"/>
</dbReference>
<name>A0A5A9PC92_9TELE</name>
<dbReference type="InterPro" id="IPR001584">
    <property type="entry name" value="Integrase_cat-core"/>
</dbReference>
<feature type="region of interest" description="Disordered" evidence="5">
    <location>
        <begin position="189"/>
        <end position="212"/>
    </location>
</feature>
<dbReference type="Proteomes" id="UP000324632">
    <property type="component" value="Chromosome 7"/>
</dbReference>
<dbReference type="PANTHER" id="PTHR37984:SF8">
    <property type="entry name" value="CCHC-TYPE DOMAIN-CONTAINING PROTEIN"/>
    <property type="match status" value="1"/>
</dbReference>
<dbReference type="InterPro" id="IPR000477">
    <property type="entry name" value="RT_dom"/>
</dbReference>
<dbReference type="SUPFAM" id="SSF50630">
    <property type="entry name" value="Acid proteases"/>
    <property type="match status" value="1"/>
</dbReference>
<evidence type="ECO:0000259" key="7">
    <source>
        <dbReference type="PROSITE" id="PS50994"/>
    </source>
</evidence>
<comment type="caution">
    <text evidence="8">The sequence shown here is derived from an EMBL/GenBank/DDBJ whole genome shotgun (WGS) entry which is preliminary data.</text>
</comment>
<dbReference type="SUPFAM" id="SSF56672">
    <property type="entry name" value="DNA/RNA polymerases"/>
    <property type="match status" value="1"/>
</dbReference>
<gene>
    <name evidence="8" type="ORF">E1301_Tti015432</name>
</gene>
<evidence type="ECO:0000259" key="6">
    <source>
        <dbReference type="PROSITE" id="PS50878"/>
    </source>
</evidence>
<protein>
    <recommendedName>
        <fullName evidence="3">Gypsy retrotransposon integrase-like protein 1</fullName>
        <ecNumber evidence="2">3.1.26.4</ecNumber>
    </recommendedName>
</protein>
<keyword evidence="4" id="KW-0175">Coiled coil</keyword>
<comment type="similarity">
    <text evidence="1">Belongs to the beta type-B retroviral polymerase family. HERV class-II K(HML-2) pol subfamily.</text>
</comment>
<dbReference type="EC" id="3.1.26.4" evidence="2"/>
<dbReference type="CDD" id="cd01647">
    <property type="entry name" value="RT_LTR"/>
    <property type="match status" value="1"/>
</dbReference>
<evidence type="ECO:0000313" key="9">
    <source>
        <dbReference type="Proteomes" id="UP000324632"/>
    </source>
</evidence>
<dbReference type="GO" id="GO:0015074">
    <property type="term" value="P:DNA integration"/>
    <property type="evidence" value="ECO:0007669"/>
    <property type="project" value="InterPro"/>
</dbReference>
<dbReference type="FunFam" id="3.10.20.370:FF:000001">
    <property type="entry name" value="Retrovirus-related Pol polyprotein from transposon 17.6-like protein"/>
    <property type="match status" value="1"/>
</dbReference>
<dbReference type="PROSITE" id="PS50878">
    <property type="entry name" value="RT_POL"/>
    <property type="match status" value="1"/>
</dbReference>
<dbReference type="Gene3D" id="3.30.420.10">
    <property type="entry name" value="Ribonuclease H-like superfamily/Ribonuclease H"/>
    <property type="match status" value="1"/>
</dbReference>
<reference evidence="8 9" key="1">
    <citation type="journal article" date="2019" name="Mol. Ecol. Resour.">
        <title>Chromosome-level genome assembly of Triplophysa tibetana, a fish adapted to the harsh high-altitude environment of the Tibetan Plateau.</title>
        <authorList>
            <person name="Yang X."/>
            <person name="Liu H."/>
            <person name="Ma Z."/>
            <person name="Zou Y."/>
            <person name="Zou M."/>
            <person name="Mao Y."/>
            <person name="Li X."/>
            <person name="Wang H."/>
            <person name="Chen T."/>
            <person name="Wang W."/>
            <person name="Yang R."/>
        </authorList>
    </citation>
    <scope>NUCLEOTIDE SEQUENCE [LARGE SCALE GENOMIC DNA]</scope>
    <source>
        <strain evidence="8">TTIB1903HZAU</strain>
        <tissue evidence="8">Muscle</tissue>
    </source>
</reference>
<dbReference type="Pfam" id="PF17921">
    <property type="entry name" value="Integrase_H2C2"/>
    <property type="match status" value="1"/>
</dbReference>